<organism evidence="6 7">
    <name type="scientific">Candidatus Blautia merdavium</name>
    <dbReference type="NCBI Taxonomy" id="2838494"/>
    <lineage>
        <taxon>Bacteria</taxon>
        <taxon>Bacillati</taxon>
        <taxon>Bacillota</taxon>
        <taxon>Clostridia</taxon>
        <taxon>Lachnospirales</taxon>
        <taxon>Lachnospiraceae</taxon>
        <taxon>Blautia</taxon>
    </lineage>
</organism>
<evidence type="ECO:0000313" key="6">
    <source>
        <dbReference type="EMBL" id="HJC62440.1"/>
    </source>
</evidence>
<feature type="domain" description="ABC transporter" evidence="5">
    <location>
        <begin position="23"/>
        <end position="262"/>
    </location>
</feature>
<dbReference type="PANTHER" id="PTHR42798:SF7">
    <property type="entry name" value="ALPHA-D-RIBOSE 1-METHYLPHOSPHONATE 5-TRIPHOSPHATE SYNTHASE SUBUNIT PHNL"/>
    <property type="match status" value="1"/>
</dbReference>
<dbReference type="Gene3D" id="3.40.50.300">
    <property type="entry name" value="P-loop containing nucleotide triphosphate hydrolases"/>
    <property type="match status" value="1"/>
</dbReference>
<dbReference type="AlphaFoldDB" id="A0A9D2T9M9"/>
<proteinExistence type="inferred from homology"/>
<dbReference type="InterPro" id="IPR003439">
    <property type="entry name" value="ABC_transporter-like_ATP-bd"/>
</dbReference>
<gene>
    <name evidence="6" type="ORF">H9753_02310</name>
</gene>
<evidence type="ECO:0000256" key="3">
    <source>
        <dbReference type="ARBA" id="ARBA00022741"/>
    </source>
</evidence>
<evidence type="ECO:0000256" key="4">
    <source>
        <dbReference type="ARBA" id="ARBA00022840"/>
    </source>
</evidence>
<dbReference type="PANTHER" id="PTHR42798">
    <property type="entry name" value="LIPOPROTEIN-RELEASING SYSTEM ATP-BINDING PROTEIN LOLD"/>
    <property type="match status" value="1"/>
</dbReference>
<dbReference type="PROSITE" id="PS50893">
    <property type="entry name" value="ABC_TRANSPORTER_2"/>
    <property type="match status" value="1"/>
</dbReference>
<dbReference type="InterPro" id="IPR027417">
    <property type="entry name" value="P-loop_NTPase"/>
</dbReference>
<dbReference type="GO" id="GO:0022857">
    <property type="term" value="F:transmembrane transporter activity"/>
    <property type="evidence" value="ECO:0007669"/>
    <property type="project" value="UniProtKB-ARBA"/>
</dbReference>
<dbReference type="Proteomes" id="UP000823886">
    <property type="component" value="Unassembled WGS sequence"/>
</dbReference>
<dbReference type="InterPro" id="IPR017911">
    <property type="entry name" value="MacB-like_ATP-bd"/>
</dbReference>
<dbReference type="Pfam" id="PF00005">
    <property type="entry name" value="ABC_tran"/>
    <property type="match status" value="1"/>
</dbReference>
<evidence type="ECO:0000259" key="5">
    <source>
        <dbReference type="PROSITE" id="PS50893"/>
    </source>
</evidence>
<dbReference type="SMART" id="SM00382">
    <property type="entry name" value="AAA"/>
    <property type="match status" value="1"/>
</dbReference>
<dbReference type="FunFam" id="3.40.50.300:FF:000032">
    <property type="entry name" value="Export ABC transporter ATP-binding protein"/>
    <property type="match status" value="1"/>
</dbReference>
<dbReference type="SUPFAM" id="SSF52540">
    <property type="entry name" value="P-loop containing nucleoside triphosphate hydrolases"/>
    <property type="match status" value="1"/>
</dbReference>
<name>A0A9D2T9M9_9FIRM</name>
<accession>A0A9D2T9M9</accession>
<reference evidence="6" key="1">
    <citation type="journal article" date="2021" name="PeerJ">
        <title>Extensive microbial diversity within the chicken gut microbiome revealed by metagenomics and culture.</title>
        <authorList>
            <person name="Gilroy R."/>
            <person name="Ravi A."/>
            <person name="Getino M."/>
            <person name="Pursley I."/>
            <person name="Horton D.L."/>
            <person name="Alikhan N.F."/>
            <person name="Baker D."/>
            <person name="Gharbi K."/>
            <person name="Hall N."/>
            <person name="Watson M."/>
            <person name="Adriaenssens E.M."/>
            <person name="Foster-Nyarko E."/>
            <person name="Jarju S."/>
            <person name="Secka A."/>
            <person name="Antonio M."/>
            <person name="Oren A."/>
            <person name="Chaudhuri R.R."/>
            <person name="La Ragione R."/>
            <person name="Hildebrand F."/>
            <person name="Pallen M.J."/>
        </authorList>
    </citation>
    <scope>NUCLEOTIDE SEQUENCE</scope>
    <source>
        <strain evidence="6">ChiBcec2-3848</strain>
    </source>
</reference>
<dbReference type="GO" id="GO:0005524">
    <property type="term" value="F:ATP binding"/>
    <property type="evidence" value="ECO:0007669"/>
    <property type="project" value="UniProtKB-KW"/>
</dbReference>
<dbReference type="EMBL" id="DWVZ01000027">
    <property type="protein sequence ID" value="HJC62440.1"/>
    <property type="molecule type" value="Genomic_DNA"/>
</dbReference>
<evidence type="ECO:0000256" key="1">
    <source>
        <dbReference type="ARBA" id="ARBA00005417"/>
    </source>
</evidence>
<evidence type="ECO:0000256" key="2">
    <source>
        <dbReference type="ARBA" id="ARBA00022448"/>
    </source>
</evidence>
<reference evidence="6" key="2">
    <citation type="submission" date="2021-04" db="EMBL/GenBank/DDBJ databases">
        <authorList>
            <person name="Gilroy R."/>
        </authorList>
    </citation>
    <scope>NUCLEOTIDE SEQUENCE</scope>
    <source>
        <strain evidence="6">ChiBcec2-3848</strain>
    </source>
</reference>
<keyword evidence="2" id="KW-0813">Transport</keyword>
<comment type="similarity">
    <text evidence="1">Belongs to the ABC transporter superfamily.</text>
</comment>
<keyword evidence="4 6" id="KW-0067">ATP-binding</keyword>
<sequence>MRKHHKKKGSKAAPVLSFEGEGIKVCQVEKYYGTKNNITKAVDRVSFTVEKGEFVGIMGASGSGKTTLLNLMAAIDRVSAGHIYYGGVDITELDEDALSDFRKENLGIVFQDFNLLDTLTIEENIMLAMGLQGKKKPEVDARTEKVLKTLGIWEIRGKFPGQVSGGQKQRCACARALVNEPKLILADEPTGALDSKAAQMLLGTLRKMNEELKATILMVTHDAFSASYCGRILFLKDGEIFHELVRGGKDRRVFLNEILDVLAFTGGDSVYAE</sequence>
<keyword evidence="3" id="KW-0547">Nucleotide-binding</keyword>
<comment type="caution">
    <text evidence="6">The sequence shown here is derived from an EMBL/GenBank/DDBJ whole genome shotgun (WGS) entry which is preliminary data.</text>
</comment>
<evidence type="ECO:0000313" key="7">
    <source>
        <dbReference type="Proteomes" id="UP000823886"/>
    </source>
</evidence>
<dbReference type="GO" id="GO:0016887">
    <property type="term" value="F:ATP hydrolysis activity"/>
    <property type="evidence" value="ECO:0007669"/>
    <property type="project" value="InterPro"/>
</dbReference>
<dbReference type="CDD" id="cd03255">
    <property type="entry name" value="ABC_MJ0796_LolCDE_FtsE"/>
    <property type="match status" value="1"/>
</dbReference>
<dbReference type="InterPro" id="IPR003593">
    <property type="entry name" value="AAA+_ATPase"/>
</dbReference>
<dbReference type="GO" id="GO:0098796">
    <property type="term" value="C:membrane protein complex"/>
    <property type="evidence" value="ECO:0007669"/>
    <property type="project" value="UniProtKB-ARBA"/>
</dbReference>
<protein>
    <submittedName>
        <fullName evidence="6">ABC transporter ATP-binding protein</fullName>
    </submittedName>
</protein>